<dbReference type="SMART" id="SM00091">
    <property type="entry name" value="PAS"/>
    <property type="match status" value="1"/>
</dbReference>
<dbReference type="PRINTS" id="PR00344">
    <property type="entry name" value="BCTRLSENSOR"/>
</dbReference>
<dbReference type="SUPFAM" id="SSF52172">
    <property type="entry name" value="CheY-like"/>
    <property type="match status" value="2"/>
</dbReference>
<evidence type="ECO:0000256" key="2">
    <source>
        <dbReference type="ARBA" id="ARBA00012438"/>
    </source>
</evidence>
<dbReference type="Pfam" id="PF12860">
    <property type="entry name" value="PAS_7"/>
    <property type="match status" value="1"/>
</dbReference>
<dbReference type="PROSITE" id="PS50112">
    <property type="entry name" value="PAS"/>
    <property type="match status" value="1"/>
</dbReference>
<evidence type="ECO:0000259" key="14">
    <source>
        <dbReference type="PROSITE" id="PS50112"/>
    </source>
</evidence>
<evidence type="ECO:0000256" key="6">
    <source>
        <dbReference type="ARBA" id="ARBA00022777"/>
    </source>
</evidence>
<dbReference type="InterPro" id="IPR036097">
    <property type="entry name" value="HisK_dim/P_sf"/>
</dbReference>
<keyword evidence="8" id="KW-0902">Two-component regulatory system</keyword>
<dbReference type="InterPro" id="IPR004358">
    <property type="entry name" value="Sig_transdc_His_kin-like_C"/>
</dbReference>
<feature type="domain" description="Histidine kinase" evidence="12">
    <location>
        <begin position="456"/>
        <end position="677"/>
    </location>
</feature>
<organism evidence="16 17">
    <name type="scientific">Caenispirillum bisanense</name>
    <dbReference type="NCBI Taxonomy" id="414052"/>
    <lineage>
        <taxon>Bacteria</taxon>
        <taxon>Pseudomonadati</taxon>
        <taxon>Pseudomonadota</taxon>
        <taxon>Alphaproteobacteria</taxon>
        <taxon>Rhodospirillales</taxon>
        <taxon>Novispirillaceae</taxon>
        <taxon>Caenispirillum</taxon>
    </lineage>
</organism>
<evidence type="ECO:0000256" key="9">
    <source>
        <dbReference type="PROSITE-ProRule" id="PRU00110"/>
    </source>
</evidence>
<dbReference type="Pfam" id="PF01627">
    <property type="entry name" value="Hpt"/>
    <property type="match status" value="1"/>
</dbReference>
<evidence type="ECO:0000259" key="13">
    <source>
        <dbReference type="PROSITE" id="PS50110"/>
    </source>
</evidence>
<feature type="domain" description="PAS" evidence="14">
    <location>
        <begin position="312"/>
        <end position="352"/>
    </location>
</feature>
<evidence type="ECO:0000256" key="8">
    <source>
        <dbReference type="ARBA" id="ARBA00023012"/>
    </source>
</evidence>
<dbReference type="GO" id="GO:0005886">
    <property type="term" value="C:plasma membrane"/>
    <property type="evidence" value="ECO:0007669"/>
    <property type="project" value="UniProtKB-SubCell"/>
</dbReference>
<sequence>MGLPPWAPEGVAASSLDAADARSAAMLGRYAAAIAGHVDVLLDRTAAAGDPPGVAAAVRSMADGAHALTQATAALETGRPPPGLRHGVGNALNVIRGFADLLLETRGAGGGDAAELWLIDTLAPDLRAVTARVDNLIARIDAVLPEHAADHPDFDEVIVAGPARLAPPGRILVVDDNPTMGLLMERWLAREGHTAATAADAETAVALLHGREFDLVLLDLLMPKVSGYELLVRLKADDRCRDLPIIMISSLGDIDAIARCIEAGAEDFLQKPFNATLLKARIQAGLDRKRLHDRERRAVAALREERDTVARQRALLDTTLQAMGDGVTVVDADGVLQLWNPAAARIHGLPEDVLRHGVTVGELVLHAAARSAAPEAAVVAEIEHWLTSIRERRRETTDRPLLDGRIVQVTRAPMPDGGQVALWRDVTAEKRLQRATEEARRAAEEAARAKSEFLAVMSHEIRTPMNGVLGLLEVLGRTRLDAEQREAVALMSDSARTLLQLINDILDWSKIEAGKLDLERAPVDLAAVTTGAAALLTPQAGAKGVALLAEPDPALPALVEGDAVRLRQVLYNLVGNAVKFTEDGRVRVTAAAEPAGDGRAAVTLRIEDTGIGMPPEVLARLFQPFVQGDSSTTRRFGGSGLGLSICRRLVDLMGGTLTAESTPGRGSVFTVRLDLPVLAQERAAVVTPAAAPVAPAAPLPLRGRPVLVADDHPTNRFVIARQLRLLGYRADVVAGGREALAAWQAGDFALLITDCQMPDMDGYALARALRAAEAAAGAAPRPILALTAAAMPGDAERCREAGMDDYLTKPVDLARLDAALARWLGEAPRLTATAAAAPAMPAASDAVVDFAVLTSILGDDPALLTAMLHEFLAATRDALDLLRAALAQGDAKAVARAAHRLKGSARAAGAGPMARAAEALELAAERDDAARMTLALPPLLDAVAAVEALAAAR</sequence>
<dbReference type="InterPro" id="IPR003661">
    <property type="entry name" value="HisK_dim/P_dom"/>
</dbReference>
<comment type="catalytic activity">
    <reaction evidence="1">
        <text>ATP + protein L-histidine = ADP + protein N-phospho-L-histidine.</text>
        <dbReference type="EC" id="2.7.13.3"/>
    </reaction>
</comment>
<dbReference type="Pfam" id="PF02518">
    <property type="entry name" value="HATPase_c"/>
    <property type="match status" value="1"/>
</dbReference>
<dbReference type="Pfam" id="PF00072">
    <property type="entry name" value="Response_reg"/>
    <property type="match status" value="2"/>
</dbReference>
<feature type="domain" description="HPt" evidence="15">
    <location>
        <begin position="860"/>
        <end position="953"/>
    </location>
</feature>
<dbReference type="SMART" id="SM00073">
    <property type="entry name" value="HPT"/>
    <property type="match status" value="1"/>
</dbReference>
<dbReference type="InterPro" id="IPR008207">
    <property type="entry name" value="Sig_transdc_His_kin_Hpt_dom"/>
</dbReference>
<dbReference type="SUPFAM" id="SSF55785">
    <property type="entry name" value="PYP-like sensor domain (PAS domain)"/>
    <property type="match status" value="1"/>
</dbReference>
<dbReference type="PROSITE" id="PS50110">
    <property type="entry name" value="RESPONSE_REGULATORY"/>
    <property type="match status" value="2"/>
</dbReference>
<feature type="modified residue" description="4-aspartylphosphate" evidence="10">
    <location>
        <position position="754"/>
    </location>
</feature>
<feature type="coiled-coil region" evidence="11">
    <location>
        <begin position="425"/>
        <end position="452"/>
    </location>
</feature>
<dbReference type="PROSITE" id="PS50894">
    <property type="entry name" value="HPT"/>
    <property type="match status" value="1"/>
</dbReference>
<keyword evidence="7" id="KW-0067">ATP-binding</keyword>
<evidence type="ECO:0000256" key="10">
    <source>
        <dbReference type="PROSITE-ProRule" id="PRU00169"/>
    </source>
</evidence>
<dbReference type="EMBL" id="OCNJ01000002">
    <property type="protein sequence ID" value="SOD91997.1"/>
    <property type="molecule type" value="Genomic_DNA"/>
</dbReference>
<evidence type="ECO:0000313" key="17">
    <source>
        <dbReference type="Proteomes" id="UP000219621"/>
    </source>
</evidence>
<dbReference type="RefSeq" id="WP_097277978.1">
    <property type="nucleotide sequence ID" value="NZ_OCNJ01000002.1"/>
</dbReference>
<dbReference type="SMART" id="SM00448">
    <property type="entry name" value="REC"/>
    <property type="match status" value="2"/>
</dbReference>
<dbReference type="PROSITE" id="PS50109">
    <property type="entry name" value="HIS_KIN"/>
    <property type="match status" value="1"/>
</dbReference>
<keyword evidence="17" id="KW-1185">Reference proteome</keyword>
<reference evidence="17" key="1">
    <citation type="submission" date="2017-09" db="EMBL/GenBank/DDBJ databases">
        <authorList>
            <person name="Varghese N."/>
            <person name="Submissions S."/>
        </authorList>
    </citation>
    <scope>NUCLEOTIDE SEQUENCE [LARGE SCALE GENOMIC DNA]</scope>
    <source>
        <strain evidence="17">USBA 140</strain>
    </source>
</reference>
<accession>A0A286G8V3</accession>
<dbReference type="OrthoDB" id="7346568at2"/>
<feature type="modified residue" description="Phosphohistidine" evidence="9">
    <location>
        <position position="899"/>
    </location>
</feature>
<dbReference type="FunFam" id="3.30.565.10:FF:000078">
    <property type="entry name" value="Two-component sensor histidine kinase"/>
    <property type="match status" value="1"/>
</dbReference>
<dbReference type="GO" id="GO:0000155">
    <property type="term" value="F:phosphorelay sensor kinase activity"/>
    <property type="evidence" value="ECO:0007669"/>
    <property type="project" value="InterPro"/>
</dbReference>
<dbReference type="SMART" id="SM00387">
    <property type="entry name" value="HATPase_c"/>
    <property type="match status" value="1"/>
</dbReference>
<dbReference type="Proteomes" id="UP000219621">
    <property type="component" value="Unassembled WGS sequence"/>
</dbReference>
<dbReference type="AlphaFoldDB" id="A0A286G8V3"/>
<dbReference type="SUPFAM" id="SSF47384">
    <property type="entry name" value="Homodimeric domain of signal transducing histidine kinase"/>
    <property type="match status" value="1"/>
</dbReference>
<evidence type="ECO:0000256" key="1">
    <source>
        <dbReference type="ARBA" id="ARBA00000085"/>
    </source>
</evidence>
<dbReference type="CDD" id="cd17546">
    <property type="entry name" value="REC_hyHK_CKI1_RcsC-like"/>
    <property type="match status" value="1"/>
</dbReference>
<name>A0A286G8V3_9PROT</name>
<evidence type="ECO:0000259" key="12">
    <source>
        <dbReference type="PROSITE" id="PS50109"/>
    </source>
</evidence>
<evidence type="ECO:0000256" key="4">
    <source>
        <dbReference type="ARBA" id="ARBA00022679"/>
    </source>
</evidence>
<evidence type="ECO:0000256" key="7">
    <source>
        <dbReference type="ARBA" id="ARBA00022840"/>
    </source>
</evidence>
<dbReference type="Gene3D" id="3.30.450.20">
    <property type="entry name" value="PAS domain"/>
    <property type="match status" value="1"/>
</dbReference>
<dbReference type="PANTHER" id="PTHR45339">
    <property type="entry name" value="HYBRID SIGNAL TRANSDUCTION HISTIDINE KINASE J"/>
    <property type="match status" value="1"/>
</dbReference>
<dbReference type="Gene3D" id="3.30.565.10">
    <property type="entry name" value="Histidine kinase-like ATPase, C-terminal domain"/>
    <property type="match status" value="1"/>
</dbReference>
<dbReference type="CDD" id="cd16922">
    <property type="entry name" value="HATPase_EvgS-ArcB-TorS-like"/>
    <property type="match status" value="1"/>
</dbReference>
<keyword evidence="3 10" id="KW-0597">Phosphoprotein</keyword>
<gene>
    <name evidence="16" type="ORF">SAMN05421508_102213</name>
</gene>
<proteinExistence type="predicted"/>
<dbReference type="CDD" id="cd00082">
    <property type="entry name" value="HisKA"/>
    <property type="match status" value="1"/>
</dbReference>
<feature type="domain" description="Response regulatory" evidence="13">
    <location>
        <begin position="170"/>
        <end position="286"/>
    </location>
</feature>
<keyword evidence="5" id="KW-0547">Nucleotide-binding</keyword>
<dbReference type="GO" id="GO:0005524">
    <property type="term" value="F:ATP binding"/>
    <property type="evidence" value="ECO:0007669"/>
    <property type="project" value="UniProtKB-KW"/>
</dbReference>
<dbReference type="InterPro" id="IPR001789">
    <property type="entry name" value="Sig_transdc_resp-reg_receiver"/>
</dbReference>
<evidence type="ECO:0000256" key="5">
    <source>
        <dbReference type="ARBA" id="ARBA00022741"/>
    </source>
</evidence>
<evidence type="ECO:0000259" key="15">
    <source>
        <dbReference type="PROSITE" id="PS50894"/>
    </source>
</evidence>
<dbReference type="FunFam" id="1.10.287.130:FF:000002">
    <property type="entry name" value="Two-component osmosensing histidine kinase"/>
    <property type="match status" value="1"/>
</dbReference>
<dbReference type="InterPro" id="IPR003594">
    <property type="entry name" value="HATPase_dom"/>
</dbReference>
<evidence type="ECO:0000256" key="11">
    <source>
        <dbReference type="SAM" id="Coils"/>
    </source>
</evidence>
<dbReference type="InterPro" id="IPR000014">
    <property type="entry name" value="PAS"/>
</dbReference>
<dbReference type="InterPro" id="IPR036641">
    <property type="entry name" value="HPT_dom_sf"/>
</dbReference>
<protein>
    <recommendedName>
        <fullName evidence="2">histidine kinase</fullName>
        <ecNumber evidence="2">2.7.13.3</ecNumber>
    </recommendedName>
</protein>
<dbReference type="InterPro" id="IPR005467">
    <property type="entry name" value="His_kinase_dom"/>
</dbReference>
<evidence type="ECO:0000256" key="3">
    <source>
        <dbReference type="ARBA" id="ARBA00022553"/>
    </source>
</evidence>
<evidence type="ECO:0000313" key="16">
    <source>
        <dbReference type="EMBL" id="SOD91997.1"/>
    </source>
</evidence>
<dbReference type="SMART" id="SM00388">
    <property type="entry name" value="HisKA"/>
    <property type="match status" value="1"/>
</dbReference>
<keyword evidence="11" id="KW-0175">Coiled coil</keyword>
<dbReference type="Gene3D" id="3.40.50.2300">
    <property type="match status" value="2"/>
</dbReference>
<dbReference type="EC" id="2.7.13.3" evidence="2"/>
<dbReference type="PANTHER" id="PTHR45339:SF3">
    <property type="entry name" value="HISTIDINE KINASE"/>
    <property type="match status" value="1"/>
</dbReference>
<keyword evidence="4" id="KW-0808">Transferase</keyword>
<feature type="domain" description="Response regulatory" evidence="13">
    <location>
        <begin position="705"/>
        <end position="824"/>
    </location>
</feature>
<dbReference type="Gene3D" id="1.10.287.130">
    <property type="match status" value="1"/>
</dbReference>
<dbReference type="SUPFAM" id="SSF55874">
    <property type="entry name" value="ATPase domain of HSP90 chaperone/DNA topoisomerase II/histidine kinase"/>
    <property type="match status" value="1"/>
</dbReference>
<dbReference type="SUPFAM" id="SSF47226">
    <property type="entry name" value="Histidine-containing phosphotransfer domain, HPT domain"/>
    <property type="match status" value="1"/>
</dbReference>
<dbReference type="InterPro" id="IPR035965">
    <property type="entry name" value="PAS-like_dom_sf"/>
</dbReference>
<dbReference type="Gene3D" id="1.20.120.160">
    <property type="entry name" value="HPT domain"/>
    <property type="match status" value="1"/>
</dbReference>
<keyword evidence="6 16" id="KW-0418">Kinase</keyword>
<dbReference type="Pfam" id="PF00512">
    <property type="entry name" value="HisKA"/>
    <property type="match status" value="1"/>
</dbReference>
<dbReference type="InterPro" id="IPR011006">
    <property type="entry name" value="CheY-like_superfamily"/>
</dbReference>
<feature type="modified residue" description="4-aspartylphosphate" evidence="10">
    <location>
        <position position="219"/>
    </location>
</feature>
<dbReference type="InterPro" id="IPR036890">
    <property type="entry name" value="HATPase_C_sf"/>
</dbReference>